<evidence type="ECO:0000256" key="1">
    <source>
        <dbReference type="SAM" id="Phobius"/>
    </source>
</evidence>
<dbReference type="GO" id="GO:0071111">
    <property type="term" value="F:cyclic-guanylate-specific phosphodiesterase activity"/>
    <property type="evidence" value="ECO:0007669"/>
    <property type="project" value="InterPro"/>
</dbReference>
<proteinExistence type="predicted"/>
<dbReference type="AlphaFoldDB" id="A0A139BRA3"/>
<keyword evidence="1" id="KW-0812">Transmembrane</keyword>
<reference evidence="4 5" key="1">
    <citation type="submission" date="2016-02" db="EMBL/GenBank/DDBJ databases">
        <authorList>
            <person name="Wen L."/>
            <person name="He K."/>
            <person name="Yang H."/>
        </authorList>
    </citation>
    <scope>NUCLEOTIDE SEQUENCE [LARGE SCALE GENOMIC DNA]</scope>
    <source>
        <strain evidence="4">ShG14-8</strain>
    </source>
</reference>
<dbReference type="Gene3D" id="3.30.450.290">
    <property type="match status" value="1"/>
</dbReference>
<feature type="domain" description="GGDEF" evidence="3">
    <location>
        <begin position="306"/>
        <end position="439"/>
    </location>
</feature>
<feature type="transmembrane region" description="Helical" evidence="1">
    <location>
        <begin position="189"/>
        <end position="212"/>
    </location>
</feature>
<gene>
    <name evidence="4" type="ORF">AWT59_2357</name>
</gene>
<name>A0A139BRA3_9PROT</name>
<dbReference type="SMART" id="SM00052">
    <property type="entry name" value="EAL"/>
    <property type="match status" value="1"/>
</dbReference>
<dbReference type="EMBL" id="LSLI01000070">
    <property type="protein sequence ID" value="KXS31526.1"/>
    <property type="molecule type" value="Genomic_DNA"/>
</dbReference>
<dbReference type="PANTHER" id="PTHR33121:SF71">
    <property type="entry name" value="OXYGEN SENSOR PROTEIN DOSP"/>
    <property type="match status" value="1"/>
</dbReference>
<dbReference type="PANTHER" id="PTHR33121">
    <property type="entry name" value="CYCLIC DI-GMP PHOSPHODIESTERASE PDEF"/>
    <property type="match status" value="1"/>
</dbReference>
<dbReference type="CDD" id="cd01948">
    <property type="entry name" value="EAL"/>
    <property type="match status" value="1"/>
</dbReference>
<dbReference type="Proteomes" id="UP000070578">
    <property type="component" value="Unassembled WGS sequence"/>
</dbReference>
<dbReference type="InterPro" id="IPR000160">
    <property type="entry name" value="GGDEF_dom"/>
</dbReference>
<sequence>MELLRHALKDHFWQCGQITLGRFLVLLSIFSLALAAVSGLVLLNGLREHREAGSARDVARQSARLAAGSLYSEMRKGANTAEIEGAIRQMNQAMPGLRINVYPGEIVEHQPGVAPGVSPVPAADPALAEVLRNGNEALLVAADEKSVRYLYPVQASGECLACHTRSLLGAVQGVIDITYPVGAQKIWPAYAIVFTVASTLVILAIVCVIVLYRFRHLAAMPAASLAGFIRESQHGMNSSDRENSPRGILALPDPPDYLDRLLSTEQEYNKRLQELSVRDPLTNLYNRHKFNEFMQHEINRATRHQRGFSVIMIDLDNFKYINDTFGRPIGDMVLKEFSVMLADELRTGDILARMGGDEFAIILPETDAASGFQVANKLHQILAEKEFELPAGKMRCTASFSLVGFPEDGSTSEQIYAAMDAVLFKAKTYGRNRVLTSETQADQSMTAVFKQGDFLRKAMREGRIEASLQPIVDVQTGKVAAFEVLVRIRDGELVIPAGEFIEAAEELGMAKELDREVFRRGLAHYAQVAAKHPQATFFFNLFPRSFNDLGWVRGIPDMVRNAGVPCEKIVLEITEREALPNLTQVRAVIEELRASKIAVALDDFGSGFSSFLYMKYLDIDYVKIEGSFVRHMVADERDRIIVEQINTMAHRFGLKTVAEFVEDEATARMLAEIGVDFAQGYYFGHPALPD</sequence>
<organism evidence="4 5">
    <name type="scientific">Candidatus Gallionella acididurans</name>
    <dbReference type="NCBI Taxonomy" id="1796491"/>
    <lineage>
        <taxon>Bacteria</taxon>
        <taxon>Pseudomonadati</taxon>
        <taxon>Pseudomonadota</taxon>
        <taxon>Betaproteobacteria</taxon>
        <taxon>Nitrosomonadales</taxon>
        <taxon>Gallionellaceae</taxon>
        <taxon>Gallionella</taxon>
    </lineage>
</organism>
<dbReference type="InterPro" id="IPR050706">
    <property type="entry name" value="Cyclic-di-GMP_PDE-like"/>
</dbReference>
<dbReference type="FunFam" id="3.30.70.270:FF:000001">
    <property type="entry name" value="Diguanylate cyclase domain protein"/>
    <property type="match status" value="1"/>
</dbReference>
<dbReference type="PROSITE" id="PS50887">
    <property type="entry name" value="GGDEF"/>
    <property type="match status" value="1"/>
</dbReference>
<dbReference type="InterPro" id="IPR001633">
    <property type="entry name" value="EAL_dom"/>
</dbReference>
<evidence type="ECO:0008006" key="6">
    <source>
        <dbReference type="Google" id="ProtNLM"/>
    </source>
</evidence>
<dbReference type="Gene3D" id="3.20.20.450">
    <property type="entry name" value="EAL domain"/>
    <property type="match status" value="1"/>
</dbReference>
<feature type="transmembrane region" description="Helical" evidence="1">
    <location>
        <begin position="20"/>
        <end position="43"/>
    </location>
</feature>
<evidence type="ECO:0000259" key="3">
    <source>
        <dbReference type="PROSITE" id="PS50887"/>
    </source>
</evidence>
<dbReference type="SUPFAM" id="SSF55073">
    <property type="entry name" value="Nucleotide cyclase"/>
    <property type="match status" value="1"/>
</dbReference>
<dbReference type="InterPro" id="IPR043128">
    <property type="entry name" value="Rev_trsase/Diguanyl_cyclase"/>
</dbReference>
<dbReference type="NCBIfam" id="TIGR00254">
    <property type="entry name" value="GGDEF"/>
    <property type="match status" value="1"/>
</dbReference>
<dbReference type="CDD" id="cd01949">
    <property type="entry name" value="GGDEF"/>
    <property type="match status" value="1"/>
</dbReference>
<evidence type="ECO:0000259" key="2">
    <source>
        <dbReference type="PROSITE" id="PS50883"/>
    </source>
</evidence>
<dbReference type="Gene3D" id="3.30.70.270">
    <property type="match status" value="1"/>
</dbReference>
<accession>A0A139BRA3</accession>
<evidence type="ECO:0000313" key="4">
    <source>
        <dbReference type="EMBL" id="KXS31526.1"/>
    </source>
</evidence>
<dbReference type="InterPro" id="IPR029787">
    <property type="entry name" value="Nucleotide_cyclase"/>
</dbReference>
<dbReference type="PROSITE" id="PS50883">
    <property type="entry name" value="EAL"/>
    <property type="match status" value="1"/>
</dbReference>
<dbReference type="Pfam" id="PF00990">
    <property type="entry name" value="GGDEF"/>
    <property type="match status" value="1"/>
</dbReference>
<protein>
    <recommendedName>
        <fullName evidence="6">Diguanylate cyclase/phosphodiesterase</fullName>
    </recommendedName>
</protein>
<dbReference type="SMART" id="SM00267">
    <property type="entry name" value="GGDEF"/>
    <property type="match status" value="1"/>
</dbReference>
<dbReference type="Pfam" id="PF00563">
    <property type="entry name" value="EAL"/>
    <property type="match status" value="1"/>
</dbReference>
<comment type="caution">
    <text evidence="4">The sequence shown here is derived from an EMBL/GenBank/DDBJ whole genome shotgun (WGS) entry which is preliminary data.</text>
</comment>
<dbReference type="SUPFAM" id="SSF141868">
    <property type="entry name" value="EAL domain-like"/>
    <property type="match status" value="1"/>
</dbReference>
<keyword evidence="1" id="KW-0472">Membrane</keyword>
<evidence type="ECO:0000313" key="5">
    <source>
        <dbReference type="Proteomes" id="UP000070578"/>
    </source>
</evidence>
<feature type="domain" description="EAL" evidence="2">
    <location>
        <begin position="448"/>
        <end position="690"/>
    </location>
</feature>
<keyword evidence="1" id="KW-1133">Transmembrane helix</keyword>
<reference evidence="4 5" key="2">
    <citation type="submission" date="2016-03" db="EMBL/GenBank/DDBJ databases">
        <title>New uncultured bacterium of the family Gallionellaceae from acid mine drainage: description and reconstruction of genome based on metagenomic analysis of microbial community.</title>
        <authorList>
            <person name="Kadnikov V."/>
            <person name="Ivasenko D."/>
            <person name="Beletsky A."/>
            <person name="Mardanov A."/>
            <person name="Danilova E."/>
            <person name="Pimenov N."/>
            <person name="Karnachuk O."/>
            <person name="Ravin N."/>
        </authorList>
    </citation>
    <scope>NUCLEOTIDE SEQUENCE [LARGE SCALE GENOMIC DNA]</scope>
    <source>
        <strain evidence="4">ShG14-8</strain>
    </source>
</reference>
<dbReference type="InterPro" id="IPR035919">
    <property type="entry name" value="EAL_sf"/>
</dbReference>